<dbReference type="Proteomes" id="UP000692954">
    <property type="component" value="Unassembled WGS sequence"/>
</dbReference>
<feature type="domain" description="TRAF-type" evidence="8">
    <location>
        <begin position="177"/>
        <end position="223"/>
    </location>
</feature>
<keyword evidence="2 4" id="KW-0863">Zinc-finger</keyword>
<feature type="domain" description="RING-type" evidence="7">
    <location>
        <begin position="82"/>
        <end position="123"/>
    </location>
</feature>
<dbReference type="EMBL" id="CAJJDN010000050">
    <property type="protein sequence ID" value="CAD8086985.1"/>
    <property type="molecule type" value="Genomic_DNA"/>
</dbReference>
<keyword evidence="1 4" id="KW-0479">Metal-binding</keyword>
<feature type="compositionally biased region" description="Low complexity" evidence="6">
    <location>
        <begin position="394"/>
        <end position="403"/>
    </location>
</feature>
<name>A0A8S1ND36_9CILI</name>
<accession>A0A8S1ND36</accession>
<proteinExistence type="predicted"/>
<keyword evidence="5" id="KW-0175">Coiled coil</keyword>
<dbReference type="InterPro" id="IPR001841">
    <property type="entry name" value="Znf_RING"/>
</dbReference>
<evidence type="ECO:0000256" key="2">
    <source>
        <dbReference type="ARBA" id="ARBA00022771"/>
    </source>
</evidence>
<feature type="region of interest" description="Disordered" evidence="6">
    <location>
        <begin position="356"/>
        <end position="408"/>
    </location>
</feature>
<dbReference type="OrthoDB" id="305315at2759"/>
<feature type="zinc finger region" description="TRAF-type" evidence="4">
    <location>
        <begin position="232"/>
        <end position="282"/>
    </location>
</feature>
<dbReference type="InterPro" id="IPR001293">
    <property type="entry name" value="Znf_TRAF"/>
</dbReference>
<evidence type="ECO:0008006" key="11">
    <source>
        <dbReference type="Google" id="ProtNLM"/>
    </source>
</evidence>
<dbReference type="Pfam" id="PF02176">
    <property type="entry name" value="zf-TRAF"/>
    <property type="match status" value="1"/>
</dbReference>
<dbReference type="PROSITE" id="PS50089">
    <property type="entry name" value="ZF_RING_2"/>
    <property type="match status" value="1"/>
</dbReference>
<evidence type="ECO:0000259" key="7">
    <source>
        <dbReference type="PROSITE" id="PS50089"/>
    </source>
</evidence>
<evidence type="ECO:0000256" key="6">
    <source>
        <dbReference type="SAM" id="MobiDB-lite"/>
    </source>
</evidence>
<dbReference type="PANTHER" id="PTHR10131:SF94">
    <property type="entry name" value="TNF RECEPTOR-ASSOCIATED FACTOR 4"/>
    <property type="match status" value="1"/>
</dbReference>
<evidence type="ECO:0000313" key="10">
    <source>
        <dbReference type="Proteomes" id="UP000692954"/>
    </source>
</evidence>
<comment type="caution">
    <text evidence="9">The sequence shown here is derived from an EMBL/GenBank/DDBJ whole genome shotgun (WGS) entry which is preliminary data.</text>
</comment>
<keyword evidence="3 4" id="KW-0862">Zinc</keyword>
<feature type="coiled-coil region" evidence="5">
    <location>
        <begin position="294"/>
        <end position="321"/>
    </location>
</feature>
<reference evidence="9" key="1">
    <citation type="submission" date="2021-01" db="EMBL/GenBank/DDBJ databases">
        <authorList>
            <consortium name="Genoscope - CEA"/>
            <person name="William W."/>
        </authorList>
    </citation>
    <scope>NUCLEOTIDE SEQUENCE</scope>
</reference>
<evidence type="ECO:0000256" key="3">
    <source>
        <dbReference type="ARBA" id="ARBA00022833"/>
    </source>
</evidence>
<feature type="zinc finger region" description="TRAF-type" evidence="4">
    <location>
        <begin position="177"/>
        <end position="223"/>
    </location>
</feature>
<evidence type="ECO:0000259" key="8">
    <source>
        <dbReference type="PROSITE" id="PS50145"/>
    </source>
</evidence>
<keyword evidence="10" id="KW-1185">Reference proteome</keyword>
<gene>
    <name evidence="9" type="ORF">PSON_ATCC_30995.1.T0500289</name>
</gene>
<organism evidence="9 10">
    <name type="scientific">Paramecium sonneborni</name>
    <dbReference type="NCBI Taxonomy" id="65129"/>
    <lineage>
        <taxon>Eukaryota</taxon>
        <taxon>Sar</taxon>
        <taxon>Alveolata</taxon>
        <taxon>Ciliophora</taxon>
        <taxon>Intramacronucleata</taxon>
        <taxon>Oligohymenophorea</taxon>
        <taxon>Peniculida</taxon>
        <taxon>Parameciidae</taxon>
        <taxon>Paramecium</taxon>
    </lineage>
</organism>
<dbReference type="AlphaFoldDB" id="A0A8S1ND36"/>
<protein>
    <recommendedName>
        <fullName evidence="11">RING-type domain-containing protein</fullName>
    </recommendedName>
</protein>
<feature type="compositionally biased region" description="Acidic residues" evidence="6">
    <location>
        <begin position="373"/>
        <end position="388"/>
    </location>
</feature>
<evidence type="ECO:0000256" key="1">
    <source>
        <dbReference type="ARBA" id="ARBA00022723"/>
    </source>
</evidence>
<dbReference type="GO" id="GO:0008270">
    <property type="term" value="F:zinc ion binding"/>
    <property type="evidence" value="ECO:0007669"/>
    <property type="project" value="UniProtKB-KW"/>
</dbReference>
<dbReference type="PROSITE" id="PS50145">
    <property type="entry name" value="ZF_TRAF"/>
    <property type="match status" value="2"/>
</dbReference>
<sequence length="450" mass="53957">MYYPYAIEEPDISEVSGFGPDSDIDIYDHQDLQQTYSIHSISQQISQISESEDEEEEEEDVIDQSRIFNLAEVKVFLDEVICPICCHIIKSPKICKECDQSFCGKCIDKWFQKSPNQQCPCCRVGLNYKNNYHYNQSIMDDKVPKVLLKLLSKLFLTCKYQQDGCEEIITYDFREKHENHYCQYQEQVCENIGCFETMFRKDLEDHQLECKYGRVQCKYCSKDQLRMDIELHLQECDCRPILCEWCKLKQQAIDFDDHVEQCEFKDILCIYCQKKYKRYDMKYHTPIYCLKNLYQNSLEQIQQKDQKILELQKQVEQFKSNKLMEQSDLNQSTNEMLSEKYKQDFEEEVEEVIEEDIQIEESDSKEQQPEPSDYSEEQQPEPGDQENQDEQKNKQNQQQSEQQICDDENEFIKFYNNMQNKQDIFINERLKEEDLIQKMKKVCQVINNLK</sequence>
<evidence type="ECO:0000256" key="4">
    <source>
        <dbReference type="PROSITE-ProRule" id="PRU00207"/>
    </source>
</evidence>
<dbReference type="PANTHER" id="PTHR10131">
    <property type="entry name" value="TNF RECEPTOR ASSOCIATED FACTOR"/>
    <property type="match status" value="1"/>
</dbReference>
<evidence type="ECO:0000313" key="9">
    <source>
        <dbReference type="EMBL" id="CAD8086985.1"/>
    </source>
</evidence>
<feature type="domain" description="TRAF-type" evidence="8">
    <location>
        <begin position="232"/>
        <end position="282"/>
    </location>
</feature>
<evidence type="ECO:0000256" key="5">
    <source>
        <dbReference type="SAM" id="Coils"/>
    </source>
</evidence>